<comment type="catalytic activity">
    <reaction evidence="3">
        <text>an (S)-2-haloacid + H2O = a (2R)-2-hydroxycarboxylate + a halide anion + H(+)</text>
        <dbReference type="Rhea" id="RHEA:11192"/>
        <dbReference type="ChEBI" id="CHEBI:15377"/>
        <dbReference type="ChEBI" id="CHEBI:15378"/>
        <dbReference type="ChEBI" id="CHEBI:16042"/>
        <dbReference type="ChEBI" id="CHEBI:58314"/>
        <dbReference type="ChEBI" id="CHEBI:137405"/>
        <dbReference type="EC" id="3.8.1.2"/>
    </reaction>
</comment>
<dbReference type="InterPro" id="IPR023214">
    <property type="entry name" value="HAD_sf"/>
</dbReference>
<dbReference type="SUPFAM" id="SSF56784">
    <property type="entry name" value="HAD-like"/>
    <property type="match status" value="1"/>
</dbReference>
<dbReference type="SFLD" id="SFLDG01135">
    <property type="entry name" value="C1.5.6:_HAD__Beta-PGM__Phospha"/>
    <property type="match status" value="1"/>
</dbReference>
<dbReference type="EMBL" id="CP000697">
    <property type="protein sequence ID" value="ABQ32286.1"/>
    <property type="molecule type" value="Genomic_DNA"/>
</dbReference>
<dbReference type="InterPro" id="IPR051540">
    <property type="entry name" value="S-2-haloacid_dehalogenase"/>
</dbReference>
<dbReference type="KEGG" id="acr:Acry_3098"/>
<keyword evidence="5" id="KW-1185">Reference proteome</keyword>
<dbReference type="GO" id="GO:0018784">
    <property type="term" value="F:(S)-2-haloacid dehalogenase activity"/>
    <property type="evidence" value="ECO:0007669"/>
    <property type="project" value="UniProtKB-UniRule"/>
</dbReference>
<comment type="similarity">
    <text evidence="1 3">Belongs to the HAD-like hydrolase superfamily. S-2-haloalkanoic acid dehalogenase family.</text>
</comment>
<dbReference type="InterPro" id="IPR006328">
    <property type="entry name" value="2-HAD"/>
</dbReference>
<dbReference type="Gene3D" id="1.10.150.240">
    <property type="entry name" value="Putative phosphatase, domain 2"/>
    <property type="match status" value="1"/>
</dbReference>
<dbReference type="NCBIfam" id="TIGR01493">
    <property type="entry name" value="HAD-SF-IA-v2"/>
    <property type="match status" value="1"/>
</dbReference>
<keyword evidence="2 3" id="KW-0378">Hydrolase</keyword>
<dbReference type="RefSeq" id="WP_012040541.1">
    <property type="nucleotide sequence ID" value="NC_009484.1"/>
</dbReference>
<organism evidence="4 5">
    <name type="scientific">Acidiphilium cryptum (strain JF-5)</name>
    <dbReference type="NCBI Taxonomy" id="349163"/>
    <lineage>
        <taxon>Bacteria</taxon>
        <taxon>Pseudomonadati</taxon>
        <taxon>Pseudomonadota</taxon>
        <taxon>Alphaproteobacteria</taxon>
        <taxon>Acetobacterales</taxon>
        <taxon>Acidocellaceae</taxon>
        <taxon>Acidiphilium</taxon>
    </lineage>
</organism>
<name>A5G354_ACICJ</name>
<dbReference type="SFLD" id="SFLDS00003">
    <property type="entry name" value="Haloacid_Dehalogenase"/>
    <property type="match status" value="1"/>
</dbReference>
<dbReference type="CDD" id="cd02588">
    <property type="entry name" value="HAD_L2-DEX"/>
    <property type="match status" value="1"/>
</dbReference>
<gene>
    <name evidence="4" type="ordered locus">Acry_3098</name>
</gene>
<evidence type="ECO:0000313" key="4">
    <source>
        <dbReference type="EMBL" id="ABQ32286.1"/>
    </source>
</evidence>
<dbReference type="InterPro" id="IPR036412">
    <property type="entry name" value="HAD-like_sf"/>
</dbReference>
<dbReference type="InterPro" id="IPR006439">
    <property type="entry name" value="HAD-SF_hydro_IA"/>
</dbReference>
<dbReference type="Proteomes" id="UP000000245">
    <property type="component" value="Chromosome"/>
</dbReference>
<evidence type="ECO:0000256" key="1">
    <source>
        <dbReference type="ARBA" id="ARBA00008106"/>
    </source>
</evidence>
<dbReference type="EC" id="3.8.1.2" evidence="3"/>
<sequence length="227" mass="24316">MSAIEGIRACVFDAYGTLFDFGSAVTRCPDVPDDRRAALVTLWRDKQLQYTWLRSLQNLYTDFETVTADALDFALEATGLADPRRRAALLALYRIVSAYPEVKATLGTLKAKGIATAILSNGTPAMLAAAIAHAGLGDVLDHVLSVEAVGVFKTDPRVYQLVPARLGVQRKEVCFVSSNGWDAYGASAFGFRVAWCNRARQPAERLPGAPDAAISDLSALPGLLGLG</sequence>
<evidence type="ECO:0000256" key="2">
    <source>
        <dbReference type="ARBA" id="ARBA00022801"/>
    </source>
</evidence>
<dbReference type="PANTHER" id="PTHR43316:SF3">
    <property type="entry name" value="HALOACID DEHALOGENASE, TYPE II (AFU_ORTHOLOGUE AFUA_2G07750)-RELATED"/>
    <property type="match status" value="1"/>
</dbReference>
<dbReference type="Pfam" id="PF00702">
    <property type="entry name" value="Hydrolase"/>
    <property type="match status" value="1"/>
</dbReference>
<dbReference type="STRING" id="349163.Acry_3098"/>
<dbReference type="eggNOG" id="COG1011">
    <property type="taxonomic scope" value="Bacteria"/>
</dbReference>
<dbReference type="Gene3D" id="3.40.50.1000">
    <property type="entry name" value="HAD superfamily/HAD-like"/>
    <property type="match status" value="1"/>
</dbReference>
<dbReference type="HOGENOM" id="CLU_045011_3_1_5"/>
<comment type="function">
    <text evidence="3">Catalyzes the hydrolytic dehalogenation of small (S)-2-haloalkanoic acids to yield the corresponding (R)-2-hydroxyalkanoic acids.</text>
</comment>
<dbReference type="PRINTS" id="PR00413">
    <property type="entry name" value="HADHALOGNASE"/>
</dbReference>
<dbReference type="SFLD" id="SFLDF00045">
    <property type="entry name" value="2-haloacid_dehalogenase"/>
    <property type="match status" value="1"/>
</dbReference>
<dbReference type="NCBIfam" id="TIGR01428">
    <property type="entry name" value="HAD_type_II"/>
    <property type="match status" value="1"/>
</dbReference>
<dbReference type="InterPro" id="IPR023198">
    <property type="entry name" value="PGP-like_dom2"/>
</dbReference>
<reference evidence="4 5" key="1">
    <citation type="submission" date="2007-05" db="EMBL/GenBank/DDBJ databases">
        <title>Complete sequence of chromosome of Acidiphilium cryptum JF-5.</title>
        <authorList>
            <consortium name="US DOE Joint Genome Institute"/>
            <person name="Copeland A."/>
            <person name="Lucas S."/>
            <person name="Lapidus A."/>
            <person name="Barry K."/>
            <person name="Detter J.C."/>
            <person name="Glavina del Rio T."/>
            <person name="Hammon N."/>
            <person name="Israni S."/>
            <person name="Dalin E."/>
            <person name="Tice H."/>
            <person name="Pitluck S."/>
            <person name="Sims D."/>
            <person name="Brettin T."/>
            <person name="Bruce D."/>
            <person name="Han C."/>
            <person name="Schmutz J."/>
            <person name="Larimer F."/>
            <person name="Land M."/>
            <person name="Hauser L."/>
            <person name="Kyrpides N."/>
            <person name="Kim E."/>
            <person name="Magnuson T."/>
            <person name="Richardson P."/>
        </authorList>
    </citation>
    <scope>NUCLEOTIDE SEQUENCE [LARGE SCALE GENOMIC DNA]</scope>
    <source>
        <strain evidence="4 5">JF-5</strain>
    </source>
</reference>
<dbReference type="AlphaFoldDB" id="A5G354"/>
<accession>A5G354</accession>
<evidence type="ECO:0000256" key="3">
    <source>
        <dbReference type="RuleBase" id="RU368077"/>
    </source>
</evidence>
<dbReference type="SFLD" id="SFLDG01129">
    <property type="entry name" value="C1.5:_HAD__Beta-PGM__Phosphata"/>
    <property type="match status" value="1"/>
</dbReference>
<dbReference type="PANTHER" id="PTHR43316">
    <property type="entry name" value="HYDROLASE, HALOACID DELAHOGENASE-RELATED"/>
    <property type="match status" value="1"/>
</dbReference>
<protein>
    <recommendedName>
        <fullName evidence="3">(S)-2-haloacid dehalogenase</fullName>
        <ecNumber evidence="3">3.8.1.2</ecNumber>
    </recommendedName>
    <alternativeName>
        <fullName evidence="3">2-haloalkanoic acid dehalogenase</fullName>
    </alternativeName>
    <alternativeName>
        <fullName evidence="3">Halocarboxylic acid halidohydrolase</fullName>
    </alternativeName>
    <alternativeName>
        <fullName evidence="3">L-2-haloacid dehalogenase</fullName>
    </alternativeName>
</protein>
<proteinExistence type="inferred from homology"/>
<evidence type="ECO:0000313" key="5">
    <source>
        <dbReference type="Proteomes" id="UP000000245"/>
    </source>
</evidence>